<dbReference type="GO" id="GO:0003824">
    <property type="term" value="F:catalytic activity"/>
    <property type="evidence" value="ECO:0007669"/>
    <property type="project" value="InterPro"/>
</dbReference>
<feature type="domain" description="Endonuclease/exonuclease/phosphatase" evidence="2">
    <location>
        <begin position="305"/>
        <end position="473"/>
    </location>
</feature>
<dbReference type="PANTHER" id="PTHR33116">
    <property type="entry name" value="REVERSE TRANSCRIPTASE ZINC-BINDING DOMAIN-CONTAINING PROTEIN-RELATED-RELATED"/>
    <property type="match status" value="1"/>
</dbReference>
<dbReference type="SUPFAM" id="SSF56219">
    <property type="entry name" value="DNase I-like"/>
    <property type="match status" value="1"/>
</dbReference>
<gene>
    <name evidence="5" type="ORF">Slati_2123000</name>
</gene>
<evidence type="ECO:0000313" key="5">
    <source>
        <dbReference type="EMBL" id="KAL0444003.1"/>
    </source>
</evidence>
<evidence type="ECO:0000259" key="4">
    <source>
        <dbReference type="Pfam" id="PF14392"/>
    </source>
</evidence>
<dbReference type="InterPro" id="IPR036691">
    <property type="entry name" value="Endo/exonu/phosph_ase_sf"/>
</dbReference>
<feature type="domain" description="Zinc knuckle CX2CX4HX4C" evidence="4">
    <location>
        <begin position="66"/>
        <end position="108"/>
    </location>
</feature>
<protein>
    <recommendedName>
        <fullName evidence="6">CCHC-type domain-containing protein</fullName>
    </recommendedName>
</protein>
<feature type="region of interest" description="Disordered" evidence="1">
    <location>
        <begin position="250"/>
        <end position="271"/>
    </location>
</feature>
<dbReference type="AlphaFoldDB" id="A0AAW2WRH7"/>
<dbReference type="InterPro" id="IPR026960">
    <property type="entry name" value="RVT-Znf"/>
</dbReference>
<dbReference type="Pfam" id="PF13966">
    <property type="entry name" value="zf-RVT"/>
    <property type="match status" value="1"/>
</dbReference>
<dbReference type="Pfam" id="PF03372">
    <property type="entry name" value="Exo_endo_phos"/>
    <property type="match status" value="1"/>
</dbReference>
<evidence type="ECO:0000259" key="2">
    <source>
        <dbReference type="Pfam" id="PF03372"/>
    </source>
</evidence>
<feature type="compositionally biased region" description="Basic residues" evidence="1">
    <location>
        <begin position="255"/>
        <end position="271"/>
    </location>
</feature>
<dbReference type="Gene3D" id="3.60.10.10">
    <property type="entry name" value="Endonuclease/exonuclease/phosphatase"/>
    <property type="match status" value="1"/>
</dbReference>
<dbReference type="EMBL" id="JACGWN010000007">
    <property type="protein sequence ID" value="KAL0444003.1"/>
    <property type="molecule type" value="Genomic_DNA"/>
</dbReference>
<reference evidence="5" key="1">
    <citation type="submission" date="2020-06" db="EMBL/GenBank/DDBJ databases">
        <authorList>
            <person name="Li T."/>
            <person name="Hu X."/>
            <person name="Zhang T."/>
            <person name="Song X."/>
            <person name="Zhang H."/>
            <person name="Dai N."/>
            <person name="Sheng W."/>
            <person name="Hou X."/>
            <person name="Wei L."/>
        </authorList>
    </citation>
    <scope>NUCLEOTIDE SEQUENCE</scope>
    <source>
        <strain evidence="5">KEN1</strain>
        <tissue evidence="5">Leaf</tissue>
    </source>
</reference>
<feature type="domain" description="Reverse transcriptase zinc-binding" evidence="3">
    <location>
        <begin position="871"/>
        <end position="935"/>
    </location>
</feature>
<proteinExistence type="predicted"/>
<dbReference type="PANTHER" id="PTHR33116:SF86">
    <property type="entry name" value="REVERSE TRANSCRIPTASE DOMAIN-CONTAINING PROTEIN"/>
    <property type="match status" value="1"/>
</dbReference>
<dbReference type="Pfam" id="PF14392">
    <property type="entry name" value="zf-CCHC_4"/>
    <property type="match status" value="1"/>
</dbReference>
<reference evidence="5" key="2">
    <citation type="journal article" date="2024" name="Plant">
        <title>Genomic evolution and insights into agronomic trait innovations of Sesamum species.</title>
        <authorList>
            <person name="Miao H."/>
            <person name="Wang L."/>
            <person name="Qu L."/>
            <person name="Liu H."/>
            <person name="Sun Y."/>
            <person name="Le M."/>
            <person name="Wang Q."/>
            <person name="Wei S."/>
            <person name="Zheng Y."/>
            <person name="Lin W."/>
            <person name="Duan Y."/>
            <person name="Cao H."/>
            <person name="Xiong S."/>
            <person name="Wang X."/>
            <person name="Wei L."/>
            <person name="Li C."/>
            <person name="Ma Q."/>
            <person name="Ju M."/>
            <person name="Zhao R."/>
            <person name="Li G."/>
            <person name="Mu C."/>
            <person name="Tian Q."/>
            <person name="Mei H."/>
            <person name="Zhang T."/>
            <person name="Gao T."/>
            <person name="Zhang H."/>
        </authorList>
    </citation>
    <scope>NUCLEOTIDE SEQUENCE</scope>
    <source>
        <strain evidence="5">KEN1</strain>
    </source>
</reference>
<evidence type="ECO:0000259" key="3">
    <source>
        <dbReference type="Pfam" id="PF13966"/>
    </source>
</evidence>
<evidence type="ECO:0000256" key="1">
    <source>
        <dbReference type="SAM" id="MobiDB-lite"/>
    </source>
</evidence>
<organism evidence="5">
    <name type="scientific">Sesamum latifolium</name>
    <dbReference type="NCBI Taxonomy" id="2727402"/>
    <lineage>
        <taxon>Eukaryota</taxon>
        <taxon>Viridiplantae</taxon>
        <taxon>Streptophyta</taxon>
        <taxon>Embryophyta</taxon>
        <taxon>Tracheophyta</taxon>
        <taxon>Spermatophyta</taxon>
        <taxon>Magnoliopsida</taxon>
        <taxon>eudicotyledons</taxon>
        <taxon>Gunneridae</taxon>
        <taxon>Pentapetalae</taxon>
        <taxon>asterids</taxon>
        <taxon>lamiids</taxon>
        <taxon>Lamiales</taxon>
        <taxon>Pedaliaceae</taxon>
        <taxon>Sesamum</taxon>
    </lineage>
</organism>
<sequence length="1041" mass="117594">MLLPIKGMEVKLLEEGRFLLRFKHIIDKQRALEGCPWSFERNVIILKPIKELENPMQIWASLNVNLPLRRALKLRSSDGKDVVCFTYERLPNFCYLCGCFGHIDKYCEEGDVVMVRKAESYLYLVALASPASRPVPERQFSGYSKVRISVFKSEIPGKAALTVRRGRRGSDEDIVMSGADCPDGSKEVPETQQGEVAALEHQSQGCLGLSSGTEGRSLHIGARKSVVQENELSLNLVNIPLQFSSEDPFSDKGVARRGRGSGRGVRGRPRKRSSGVPIIEFDGAFVHEAKRRLNLGLGSPWTVRTLQELLKLHQPGFIFLSETKCKARRCERVKNLLNYNGVELPDRWRFTGFYGYPEVGNRKLGWLLLRKLAQQSVRPWICAGDFNEILEQHEKEGILPRALWQIGNFRECLGDCGLQDIRFEGNIFTWWNHRENPDTVRARLDRACSNSKGVEKMFPQAVVTHEEASCSDHSLIWIGLEGEVSLNITAEVKAEIEVLKDAVEDMSSKEEIMWKQRAKALWLATGDCNTGFFHAKANARRVRKEIKNIRDENGETVKDKEGIQGVVLRYFRTIFTTTTPKTDIMEEALSSLERCVTPAMNEALLQSFTSEEIMHALHQMHPMKSPGPDEAFSGLIQKAKVEGSIQGISVSRSAPSISHLLFADDTLIFCRATTKAMSCIRDILCLSERASGLKVHMQRSAMVISRNVTEDLRLELVRILGVVEVPRHEKYLGLPTVTGRSKRKLFESIKDRIWSKLHNWAAKKLSQAGRSVLLKTVLQTIPTYAMSYFRLPDTFLSDLESIMADFFWHDDEESRIHWMAWAKLCKPKAEGGLGFRSLKEFNLALLAKQVWRISLCPGRNGLVLSLLILGNSIWNSKAPPKVLLFAWKCVNEALLTKANLRKRGIAVSPGCDCCSADHEDLLHVLFFYSFSRLVWAIAGIPWGSLQFKSSRLEDWSRGVHGELDRADWDYFITICWALWWAHNQRMFEGKVMEAPEVIRIAVRFCGRQGGGGFCSGPLTASSSSYRQTRGHPSALIHLPDT</sequence>
<name>A0AAW2WRH7_9LAMI</name>
<dbReference type="InterPro" id="IPR005135">
    <property type="entry name" value="Endo/exonuclease/phosphatase"/>
</dbReference>
<dbReference type="InterPro" id="IPR025836">
    <property type="entry name" value="Zn_knuckle_CX2CX4HX4C"/>
</dbReference>
<comment type="caution">
    <text evidence="5">The sequence shown here is derived from an EMBL/GenBank/DDBJ whole genome shotgun (WGS) entry which is preliminary data.</text>
</comment>
<accession>A0AAW2WRH7</accession>
<evidence type="ECO:0008006" key="6">
    <source>
        <dbReference type="Google" id="ProtNLM"/>
    </source>
</evidence>